<keyword evidence="2" id="KW-1133">Transmembrane helix</keyword>
<evidence type="ECO:0000256" key="2">
    <source>
        <dbReference type="SAM" id="Phobius"/>
    </source>
</evidence>
<gene>
    <name evidence="4" type="ORF">F7310_01795</name>
</gene>
<sequence length="807" mass="89916">MSLKKYNHHQQGVALIFAIVIAIVLFLMGFMLFALSGSLLRLDKSRKNYLENRISVHQMFRDAVANNSFQYTQNIVPGVSSGSSNFTSGTYDFEITNNHIDDNANQRFNSFIVPENGYTMRTIDYYLSLNSGNNQRDISIRVPSNTQRSRGAALNKSTIALNIPAVNVKTLSNTQKSSGSSDFEDTGVGYVGDLTIDNSNYTLAFTDTNGNNSSALSLPNGFDSGNFALSQGWVLENGSWQLSIGVYSTDGTQACVIEAPLTDVLADISALECVSLEEDEEEDIEGIRYPNPETFPICVEGENYSQGDICSEDGILFEANASATGLPFTNSTNWRIYYPNNQWISPYTQGGIYDIGDLVVYDGIVFRVTQNEETQDPYDGGSWEVGSGIYEFNENIDKYPAGSVVLYQQDFYRKKNNSSKKEPSRTQHWDNLGPTLEQEEIDQLSPELQVILNAGMTALDLTPAQIIFPYRNQNPTQEYLNCQGEYPPIDTSVFEQCIDGEVYNTGDICYENNQLFEAQWWISQSPFNIPNNSKAWLLSIPDSNVTGLDWVVPYSNNVSYNTGTKVIFDGRRFVTTRKTSKTNNPYDGDDKDAWKIDGIYEWSNQVRYLENDVVIRDGNFYRNRQNGQFGNDPLDVNSPDWDEWENLGPTYNGQTIEEVLNSCGPPSTEAAEANTVIPFDLADNLSVYTGNSITASILDLPNNFKLYGDSNPTSVHYSLSGSLFNQISSISVTDEQGWKSIPNPSSEGDTLVRNWNGNDITILFDANGLPKGTYNLDVVLQYTIDGQTYSGSKSYSVNVKKNGKVQL</sequence>
<dbReference type="RefSeq" id="WP_072711356.1">
    <property type="nucleotide sequence ID" value="NZ_CP016796.1"/>
</dbReference>
<dbReference type="EMBL" id="CP016796">
    <property type="protein sequence ID" value="API86161.1"/>
    <property type="molecule type" value="Genomic_DNA"/>
</dbReference>
<keyword evidence="5" id="KW-1185">Reference proteome</keyword>
<accession>A0A1L4BQN7</accession>
<name>A0A1L4BQN7_9GAMM</name>
<dbReference type="GO" id="GO:0005576">
    <property type="term" value="C:extracellular region"/>
    <property type="evidence" value="ECO:0007669"/>
    <property type="project" value="InterPro"/>
</dbReference>
<dbReference type="GO" id="GO:0030246">
    <property type="term" value="F:carbohydrate binding"/>
    <property type="evidence" value="ECO:0007669"/>
    <property type="project" value="InterPro"/>
</dbReference>
<dbReference type="OrthoDB" id="5606145at2"/>
<dbReference type="SMART" id="SM00495">
    <property type="entry name" value="ChtBD3"/>
    <property type="match status" value="3"/>
</dbReference>
<dbReference type="GO" id="GO:0005975">
    <property type="term" value="P:carbohydrate metabolic process"/>
    <property type="evidence" value="ECO:0007669"/>
    <property type="project" value="InterPro"/>
</dbReference>
<dbReference type="GO" id="GO:0004553">
    <property type="term" value="F:hydrolase activity, hydrolyzing O-glycosyl compounds"/>
    <property type="evidence" value="ECO:0007669"/>
    <property type="project" value="InterPro"/>
</dbReference>
<dbReference type="CDD" id="cd12215">
    <property type="entry name" value="ChiC_BD"/>
    <property type="match status" value="1"/>
</dbReference>
<feature type="domain" description="Chitin-binding type-3" evidence="3">
    <location>
        <begin position="344"/>
        <end position="386"/>
    </location>
</feature>
<evidence type="ECO:0000256" key="1">
    <source>
        <dbReference type="ARBA" id="ARBA00022801"/>
    </source>
</evidence>
<dbReference type="KEGG" id="frx:F7310_01795"/>
<dbReference type="InterPro" id="IPR036573">
    <property type="entry name" value="CBM_sf_5/12"/>
</dbReference>
<keyword evidence="2" id="KW-0472">Membrane</keyword>
<dbReference type="AlphaFoldDB" id="A0A1L4BQN7"/>
<dbReference type="SUPFAM" id="SSF51055">
    <property type="entry name" value="Carbohydrate binding domain"/>
    <property type="match status" value="1"/>
</dbReference>
<evidence type="ECO:0000313" key="4">
    <source>
        <dbReference type="EMBL" id="API86161.1"/>
    </source>
</evidence>
<keyword evidence="1" id="KW-0378">Hydrolase</keyword>
<organism evidence="4 5">
    <name type="scientific">Francisella uliginis</name>
    <dbReference type="NCBI Taxonomy" id="573570"/>
    <lineage>
        <taxon>Bacteria</taxon>
        <taxon>Pseudomonadati</taxon>
        <taxon>Pseudomonadota</taxon>
        <taxon>Gammaproteobacteria</taxon>
        <taxon>Thiotrichales</taxon>
        <taxon>Francisellaceae</taxon>
        <taxon>Francisella</taxon>
    </lineage>
</organism>
<evidence type="ECO:0000313" key="5">
    <source>
        <dbReference type="Proteomes" id="UP000184222"/>
    </source>
</evidence>
<dbReference type="InterPro" id="IPR003610">
    <property type="entry name" value="CBM5/12"/>
</dbReference>
<evidence type="ECO:0000259" key="3">
    <source>
        <dbReference type="SMART" id="SM00495"/>
    </source>
</evidence>
<reference evidence="4 5" key="1">
    <citation type="journal article" date="2016" name="Appl. Environ. Microbiol.">
        <title>Whole genome relationships among Francisella bacteria of diverse origin define new species and provide specific regions for detection.</title>
        <authorList>
            <person name="Challacombe J.F."/>
            <person name="Petersen J.M."/>
            <person name="Gallegos-Graves V."/>
            <person name="Hodge D."/>
            <person name="Pillai S."/>
            <person name="Kuske C.R."/>
        </authorList>
    </citation>
    <scope>NUCLEOTIDE SEQUENCE [LARGE SCALE GENOMIC DNA]</scope>
    <source>
        <strain evidence="5">TX07-7310</strain>
    </source>
</reference>
<keyword evidence="2" id="KW-0812">Transmembrane</keyword>
<feature type="domain" description="Chitin-binding type-3" evidence="3">
    <location>
        <begin position="551"/>
        <end position="597"/>
    </location>
</feature>
<dbReference type="Proteomes" id="UP000184222">
    <property type="component" value="Chromosome"/>
</dbReference>
<feature type="domain" description="Chitin-binding type-3" evidence="3">
    <location>
        <begin position="599"/>
        <end position="647"/>
    </location>
</feature>
<protein>
    <recommendedName>
        <fullName evidence="3">Chitin-binding type-3 domain-containing protein</fullName>
    </recommendedName>
</protein>
<proteinExistence type="predicted"/>
<dbReference type="Gene3D" id="2.10.10.90">
    <property type="match status" value="2"/>
</dbReference>
<feature type="transmembrane region" description="Helical" evidence="2">
    <location>
        <begin position="12"/>
        <end position="35"/>
    </location>
</feature>